<dbReference type="EMBL" id="CAJVPL010003229">
    <property type="protein sequence ID" value="CAG8628743.1"/>
    <property type="molecule type" value="Genomic_DNA"/>
</dbReference>
<gene>
    <name evidence="2" type="ORF">AGERDE_LOCUS10424</name>
</gene>
<sequence length="292" mass="33283">MSPSKFQIASMNKKSSGTSKPKFTSIIAKVSKPKNTHKKNDSGFSEEFFSPIPIDSSSKNKKFSFSNVPYSNCLGLNNTPYGTTAIHSSKKGRLVYNTDPKLNAWFKAPLEIALKWKGFAPEAQLRSLCRTTSKISFNKNNIVVNVNNVTESGLTREAIIEKFVKLECDTIYLEARAKVIARKWAAKNNAIFNAEKRIEAVRSERKQLIRDNLDAEFELEEKLGWKRIEAFRKSISQTTFIDTKVVEDIDFYLEELEGWSRIDSIKSDLSQHKGILESPQESNWRQQIAIIF</sequence>
<feature type="region of interest" description="Disordered" evidence="1">
    <location>
        <begin position="1"/>
        <end position="42"/>
    </location>
</feature>
<feature type="non-terminal residue" evidence="2">
    <location>
        <position position="292"/>
    </location>
</feature>
<reference evidence="2" key="1">
    <citation type="submission" date="2021-06" db="EMBL/GenBank/DDBJ databases">
        <authorList>
            <person name="Kallberg Y."/>
            <person name="Tangrot J."/>
            <person name="Rosling A."/>
        </authorList>
    </citation>
    <scope>NUCLEOTIDE SEQUENCE</scope>
    <source>
        <strain evidence="2">MT106</strain>
    </source>
</reference>
<accession>A0A9N9DAU2</accession>
<organism evidence="2 3">
    <name type="scientific">Ambispora gerdemannii</name>
    <dbReference type="NCBI Taxonomy" id="144530"/>
    <lineage>
        <taxon>Eukaryota</taxon>
        <taxon>Fungi</taxon>
        <taxon>Fungi incertae sedis</taxon>
        <taxon>Mucoromycota</taxon>
        <taxon>Glomeromycotina</taxon>
        <taxon>Glomeromycetes</taxon>
        <taxon>Archaeosporales</taxon>
        <taxon>Ambisporaceae</taxon>
        <taxon>Ambispora</taxon>
    </lineage>
</organism>
<keyword evidence="3" id="KW-1185">Reference proteome</keyword>
<evidence type="ECO:0000256" key="1">
    <source>
        <dbReference type="SAM" id="MobiDB-lite"/>
    </source>
</evidence>
<evidence type="ECO:0000313" key="2">
    <source>
        <dbReference type="EMBL" id="CAG8628743.1"/>
    </source>
</evidence>
<protein>
    <submittedName>
        <fullName evidence="2">11823_t:CDS:1</fullName>
    </submittedName>
</protein>
<proteinExistence type="predicted"/>
<name>A0A9N9DAU2_9GLOM</name>
<dbReference type="OrthoDB" id="2462643at2759"/>
<feature type="compositionally biased region" description="Polar residues" evidence="1">
    <location>
        <begin position="1"/>
        <end position="22"/>
    </location>
</feature>
<dbReference type="Proteomes" id="UP000789831">
    <property type="component" value="Unassembled WGS sequence"/>
</dbReference>
<evidence type="ECO:0000313" key="3">
    <source>
        <dbReference type="Proteomes" id="UP000789831"/>
    </source>
</evidence>
<dbReference type="AlphaFoldDB" id="A0A9N9DAU2"/>
<comment type="caution">
    <text evidence="2">The sequence shown here is derived from an EMBL/GenBank/DDBJ whole genome shotgun (WGS) entry which is preliminary data.</text>
</comment>